<evidence type="ECO:0000313" key="5">
    <source>
        <dbReference type="Proteomes" id="UP001158986"/>
    </source>
</evidence>
<dbReference type="GO" id="GO:0006777">
    <property type="term" value="P:Mo-molybdopterin cofactor biosynthetic process"/>
    <property type="evidence" value="ECO:0007669"/>
    <property type="project" value="UniProtKB-KW"/>
</dbReference>
<evidence type="ECO:0000256" key="1">
    <source>
        <dbReference type="ARBA" id="ARBA00005046"/>
    </source>
</evidence>
<evidence type="ECO:0000313" key="4">
    <source>
        <dbReference type="EMBL" id="CAH0515679.1"/>
    </source>
</evidence>
<evidence type="ECO:0000313" key="6">
    <source>
        <dbReference type="Proteomes" id="UP001160483"/>
    </source>
</evidence>
<dbReference type="PANTHER" id="PTHR22960">
    <property type="entry name" value="MOLYBDOPTERIN COFACTOR SYNTHESIS PROTEIN A"/>
    <property type="match status" value="1"/>
</dbReference>
<protein>
    <submittedName>
        <fullName evidence="3">Uncharacterized protein</fullName>
    </submittedName>
</protein>
<dbReference type="PANTHER" id="PTHR22960:SF0">
    <property type="entry name" value="MOLYBDENUM COFACTOR BIOSYNTHESIS PROTEIN 1"/>
    <property type="match status" value="1"/>
</dbReference>
<dbReference type="Proteomes" id="UP001158986">
    <property type="component" value="Unassembled WGS sequence"/>
</dbReference>
<reference evidence="3 5" key="1">
    <citation type="submission" date="2021-11" db="EMBL/GenBank/DDBJ databases">
        <authorList>
            <person name="Islam A."/>
            <person name="Islam S."/>
            <person name="Flora M.S."/>
            <person name="Rahman M."/>
            <person name="Ziaur R.M."/>
            <person name="Epstein J.H."/>
            <person name="Hassan M."/>
            <person name="Klassen M."/>
            <person name="Woodard K."/>
            <person name="Webb A."/>
            <person name="Webby R.J."/>
            <person name="El Zowalaty M.E."/>
        </authorList>
    </citation>
    <scope>NUCLEOTIDE SEQUENCE</scope>
    <source>
        <strain evidence="4">Pbs1</strain>
        <strain evidence="3">Pbs3</strain>
    </source>
</reference>
<proteinExistence type="predicted"/>
<evidence type="ECO:0000256" key="2">
    <source>
        <dbReference type="ARBA" id="ARBA00023150"/>
    </source>
</evidence>
<gene>
    <name evidence="4" type="ORF">PBS001_LOCUS2380</name>
    <name evidence="3" type="ORF">PBS003_LOCUS1585</name>
</gene>
<sequence>MIKIIQTEFHVIEKLQDQVNDTSKAYHVPGFKGQFGFITSMTCETRCAIILPTRTFALLSSVAVKRKKFVLGGHGDMYGLSKAKNRPMILIGG</sequence>
<dbReference type="GO" id="GO:0061798">
    <property type="term" value="F:GTP 3',8'-cyclase activity"/>
    <property type="evidence" value="ECO:0007669"/>
    <property type="project" value="TreeGrafter"/>
</dbReference>
<comment type="pathway">
    <text evidence="1">Cofactor biosynthesis; molybdopterin biosynthesis.</text>
</comment>
<keyword evidence="2" id="KW-0501">Molybdenum cofactor biosynthesis</keyword>
<dbReference type="AlphaFoldDB" id="A0AAU9KRE0"/>
<keyword evidence="5" id="KW-1185">Reference proteome</keyword>
<accession>A0AAU9KRE0</accession>
<evidence type="ECO:0000313" key="3">
    <source>
        <dbReference type="EMBL" id="CAH0474744.1"/>
    </source>
</evidence>
<name>A0AAU9KRE0_9STRA</name>
<dbReference type="GO" id="GO:0061799">
    <property type="term" value="F:cyclic pyranopterin monophosphate synthase activity"/>
    <property type="evidence" value="ECO:0007669"/>
    <property type="project" value="TreeGrafter"/>
</dbReference>
<organism evidence="3 6">
    <name type="scientific">Peronospora belbahrii</name>
    <dbReference type="NCBI Taxonomy" id="622444"/>
    <lineage>
        <taxon>Eukaryota</taxon>
        <taxon>Sar</taxon>
        <taxon>Stramenopiles</taxon>
        <taxon>Oomycota</taxon>
        <taxon>Peronosporomycetes</taxon>
        <taxon>Peronosporales</taxon>
        <taxon>Peronosporaceae</taxon>
        <taxon>Peronospora</taxon>
    </lineage>
</organism>
<dbReference type="InterPro" id="IPR050105">
    <property type="entry name" value="MoCo_biosynth_MoaA/MoaC"/>
</dbReference>
<dbReference type="Proteomes" id="UP001160483">
    <property type="component" value="Unassembled WGS sequence"/>
</dbReference>
<comment type="caution">
    <text evidence="3">The sequence shown here is derived from an EMBL/GenBank/DDBJ whole genome shotgun (WGS) entry which is preliminary data.</text>
</comment>
<dbReference type="EMBL" id="CAKKTJ010000114">
    <property type="protein sequence ID" value="CAH0474744.1"/>
    <property type="molecule type" value="Genomic_DNA"/>
</dbReference>
<dbReference type="EMBL" id="CAKLCB010000127">
    <property type="protein sequence ID" value="CAH0515679.1"/>
    <property type="molecule type" value="Genomic_DNA"/>
</dbReference>